<comment type="caution">
    <text evidence="1">The sequence shown here is derived from an EMBL/GenBank/DDBJ whole genome shotgun (WGS) entry which is preliminary data.</text>
</comment>
<reference evidence="2" key="1">
    <citation type="journal article" date="2014" name="Environ. Microbiol.">
        <title>Comparative genomics of the marine bacterial genus Glaciecola reveals the high degree of genomic diversity and genomic characteristic for cold adaptation.</title>
        <authorList>
            <person name="Qin Q.L."/>
            <person name="Xie B.B."/>
            <person name="Yu Y."/>
            <person name="Shu Y.L."/>
            <person name="Rong J.C."/>
            <person name="Zhang Y.J."/>
            <person name="Zhao D.L."/>
            <person name="Chen X.L."/>
            <person name="Zhang X.Y."/>
            <person name="Chen B."/>
            <person name="Zhou B.C."/>
            <person name="Zhang Y.Z."/>
        </authorList>
    </citation>
    <scope>NUCLEOTIDE SEQUENCE [LARGE SCALE GENOMIC DNA]</scope>
    <source>
        <strain evidence="2">ACAM 615</strain>
    </source>
</reference>
<name>K6ZXP6_9ALTE</name>
<dbReference type="Proteomes" id="UP000006251">
    <property type="component" value="Unassembled WGS sequence"/>
</dbReference>
<keyword evidence="2" id="KW-1185">Reference proteome</keyword>
<evidence type="ECO:0000313" key="1">
    <source>
        <dbReference type="EMBL" id="GAC28090.1"/>
    </source>
</evidence>
<sequence>MYFKPALATTKVTLAATSYIRFASKIEGQQSINIANLQSGRMHKLHITEGIQVKQRQAGQHFHRPSAPALSRTFP</sequence>
<gene>
    <name evidence="1" type="ORF">GPAL_1217</name>
</gene>
<organism evidence="1 2">
    <name type="scientific">Brumicola pallidula DSM 14239 = ACAM 615</name>
    <dbReference type="NCBI Taxonomy" id="1121922"/>
    <lineage>
        <taxon>Bacteria</taxon>
        <taxon>Pseudomonadati</taxon>
        <taxon>Pseudomonadota</taxon>
        <taxon>Gammaproteobacteria</taxon>
        <taxon>Alteromonadales</taxon>
        <taxon>Alteromonadaceae</taxon>
        <taxon>Brumicola</taxon>
    </lineage>
</organism>
<proteinExistence type="predicted"/>
<dbReference type="EMBL" id="BAEQ01000022">
    <property type="protein sequence ID" value="GAC28090.1"/>
    <property type="molecule type" value="Genomic_DNA"/>
</dbReference>
<dbReference type="AlphaFoldDB" id="K6ZXP6"/>
<protein>
    <submittedName>
        <fullName evidence="1">Uncharacterized protein</fullName>
    </submittedName>
</protein>
<evidence type="ECO:0000313" key="2">
    <source>
        <dbReference type="Proteomes" id="UP000006251"/>
    </source>
</evidence>
<accession>K6ZXP6</accession>